<evidence type="ECO:0000256" key="1">
    <source>
        <dbReference type="ARBA" id="ARBA00022737"/>
    </source>
</evidence>
<keyword evidence="4" id="KW-1185">Reference proteome</keyword>
<name>A0A853DLI0_9MICO</name>
<dbReference type="PANTHER" id="PTHR22870">
    <property type="entry name" value="REGULATOR OF CHROMOSOME CONDENSATION"/>
    <property type="match status" value="1"/>
</dbReference>
<proteinExistence type="predicted"/>
<evidence type="ECO:0000256" key="2">
    <source>
        <dbReference type="SAM" id="MobiDB-lite"/>
    </source>
</evidence>
<dbReference type="Pfam" id="PF13540">
    <property type="entry name" value="RCC1_2"/>
    <property type="match status" value="2"/>
</dbReference>
<dbReference type="RefSeq" id="WP_179700767.1">
    <property type="nucleotide sequence ID" value="NZ_BAAAHA010000011.1"/>
</dbReference>
<dbReference type="PANTHER" id="PTHR22870:SF360">
    <property type="entry name" value="ULTRAVIOLET-B RECEPTOR UVR8"/>
    <property type="match status" value="1"/>
</dbReference>
<evidence type="ECO:0000313" key="4">
    <source>
        <dbReference type="Proteomes" id="UP000521075"/>
    </source>
</evidence>
<dbReference type="Gene3D" id="2.130.10.30">
    <property type="entry name" value="Regulator of chromosome condensation 1/beta-lactamase-inhibitor protein II"/>
    <property type="match status" value="2"/>
</dbReference>
<sequence>MNTPSPVRRRRPRLKPVLLGFGGVALVATLITVGATGADFTDRGQFNYLVTMGASTSSPTSTPTSTPTAPPGSGNGVPTQNFSNVHSLARAGGTLYGWAGAQTSGVGGYSDSLLPVRVPAGTTFTEIALGPKHNLAIDQNGDIWGWGYGQTGALGPYADQPTPVKVVSTATKYRKVAAGGYINLGTGQNQTGTSYAIDTNGNLWSWGAWNGGAQTKFHVLGDSTGANRSTPKQVTTGIDFVDVSVGWEKNMAVARDGSVYAWGSNHMAGLALSDTYSTSEVVTPTRSPFLAGIVKVAMGGRTAYALDRDGYVWVWGSKSGTQSNSTLGIGTTNPGNDKLCKWSNASEQTTAIAAVCKPLRVGRASGQAALTDISAGESHFYALDSNGAVWAWGGNRFGNTGVGTTSNGTTVQDTLSPTKVDFSVRITAVAAEYFGGVAVDVNGGVWAWGRTNMNSINLLGDGRSSWPSNAQTTPKKVK</sequence>
<evidence type="ECO:0000313" key="3">
    <source>
        <dbReference type="EMBL" id="NYK09926.1"/>
    </source>
</evidence>
<dbReference type="PROSITE" id="PS50012">
    <property type="entry name" value="RCC1_3"/>
    <property type="match status" value="5"/>
</dbReference>
<dbReference type="EMBL" id="JACCHJ010000001">
    <property type="protein sequence ID" value="NYK09926.1"/>
    <property type="molecule type" value="Genomic_DNA"/>
</dbReference>
<keyword evidence="1" id="KW-0677">Repeat</keyword>
<gene>
    <name evidence="3" type="ORF">HNR14_001807</name>
</gene>
<feature type="compositionally biased region" description="Low complexity" evidence="2">
    <location>
        <begin position="54"/>
        <end position="67"/>
    </location>
</feature>
<dbReference type="SUPFAM" id="SSF50985">
    <property type="entry name" value="RCC1/BLIP-II"/>
    <property type="match status" value="2"/>
</dbReference>
<organism evidence="3 4">
    <name type="scientific">Leifsonia naganoensis</name>
    <dbReference type="NCBI Taxonomy" id="150025"/>
    <lineage>
        <taxon>Bacteria</taxon>
        <taxon>Bacillati</taxon>
        <taxon>Actinomycetota</taxon>
        <taxon>Actinomycetes</taxon>
        <taxon>Micrococcales</taxon>
        <taxon>Microbacteriaceae</taxon>
        <taxon>Leifsonia</taxon>
    </lineage>
</organism>
<accession>A0A853DLI0</accession>
<dbReference type="InterPro" id="IPR009091">
    <property type="entry name" value="RCC1/BLIP-II"/>
</dbReference>
<protein>
    <submittedName>
        <fullName evidence="3">Alpha-tubulin suppressor-like RCC1 family protein</fullName>
    </submittedName>
</protein>
<feature type="region of interest" description="Disordered" evidence="2">
    <location>
        <begin position="54"/>
        <end position="82"/>
    </location>
</feature>
<dbReference type="Proteomes" id="UP000521075">
    <property type="component" value="Unassembled WGS sequence"/>
</dbReference>
<dbReference type="PRINTS" id="PR00633">
    <property type="entry name" value="RCCNDNSATION"/>
</dbReference>
<dbReference type="InterPro" id="IPR051210">
    <property type="entry name" value="Ub_ligase/GEF_domain"/>
</dbReference>
<dbReference type="InterPro" id="IPR000408">
    <property type="entry name" value="Reg_chr_condens"/>
</dbReference>
<dbReference type="AlphaFoldDB" id="A0A853DLI0"/>
<comment type="caution">
    <text evidence="3">The sequence shown here is derived from an EMBL/GenBank/DDBJ whole genome shotgun (WGS) entry which is preliminary data.</text>
</comment>
<reference evidence="3 4" key="1">
    <citation type="submission" date="2020-07" db="EMBL/GenBank/DDBJ databases">
        <title>Sequencing the genomes of 1000 actinobacteria strains.</title>
        <authorList>
            <person name="Klenk H.-P."/>
        </authorList>
    </citation>
    <scope>NUCLEOTIDE SEQUENCE [LARGE SCALE GENOMIC DNA]</scope>
    <source>
        <strain evidence="3 4">DSM 15166</strain>
    </source>
</reference>